<proteinExistence type="predicted"/>
<evidence type="ECO:0000313" key="3">
    <source>
        <dbReference type="EMBL" id="EAS30843.2"/>
    </source>
</evidence>
<dbReference type="STRING" id="246410.A0A0E1RVX6"/>
<evidence type="ECO:0008006" key="5">
    <source>
        <dbReference type="Google" id="ProtNLM"/>
    </source>
</evidence>
<dbReference type="InterPro" id="IPR050955">
    <property type="entry name" value="Plant_Biomass_Hydrol_Est"/>
</dbReference>
<dbReference type="AlphaFoldDB" id="A0A0E1RVX6"/>
<reference evidence="4" key="2">
    <citation type="journal article" date="2010" name="Genome Res.">
        <title>Population genomic sequencing of Coccidioides fungi reveals recent hybridization and transposon control.</title>
        <authorList>
            <person name="Neafsey D.E."/>
            <person name="Barker B.M."/>
            <person name="Sharpton T.J."/>
            <person name="Stajich J.E."/>
            <person name="Park D.J."/>
            <person name="Whiston E."/>
            <person name="Hung C.-Y."/>
            <person name="McMahan C."/>
            <person name="White J."/>
            <person name="Sykes S."/>
            <person name="Heiman D."/>
            <person name="Young S."/>
            <person name="Zeng Q."/>
            <person name="Abouelleil A."/>
            <person name="Aftuck L."/>
            <person name="Bessette D."/>
            <person name="Brown A."/>
            <person name="FitzGerald M."/>
            <person name="Lui A."/>
            <person name="Macdonald J.P."/>
            <person name="Priest M."/>
            <person name="Orbach M.J."/>
            <person name="Galgiani J.N."/>
            <person name="Kirkland T.N."/>
            <person name="Cole G.T."/>
            <person name="Birren B.W."/>
            <person name="Henn M.R."/>
            <person name="Taylor J.W."/>
            <person name="Rounsley S.D."/>
        </authorList>
    </citation>
    <scope>GENOME REANNOTATION</scope>
    <source>
        <strain evidence="4">RS</strain>
    </source>
</reference>
<feature type="signal peptide" evidence="2">
    <location>
        <begin position="1"/>
        <end position="18"/>
    </location>
</feature>
<evidence type="ECO:0000256" key="1">
    <source>
        <dbReference type="ARBA" id="ARBA00022729"/>
    </source>
</evidence>
<gene>
    <name evidence="3" type="ORF">CIMG_06322</name>
</gene>
<dbReference type="Gene3D" id="3.40.50.1820">
    <property type="entry name" value="alpha/beta hydrolase"/>
    <property type="match status" value="1"/>
</dbReference>
<evidence type="ECO:0000256" key="2">
    <source>
        <dbReference type="SAM" id="SignalP"/>
    </source>
</evidence>
<reference evidence="4" key="1">
    <citation type="journal article" date="2009" name="Genome Res.">
        <title>Comparative genomic analyses of the human fungal pathogens Coccidioides and their relatives.</title>
        <authorList>
            <person name="Sharpton T.J."/>
            <person name="Stajich J.E."/>
            <person name="Rounsley S.D."/>
            <person name="Gardner M.J."/>
            <person name="Wortman J.R."/>
            <person name="Jordar V.S."/>
            <person name="Maiti R."/>
            <person name="Kodira C.D."/>
            <person name="Neafsey D.E."/>
            <person name="Zeng Q."/>
            <person name="Hung C.-Y."/>
            <person name="McMahan C."/>
            <person name="Muszewska A."/>
            <person name="Grynberg M."/>
            <person name="Mandel M.A."/>
            <person name="Kellner E.M."/>
            <person name="Barker B.M."/>
            <person name="Galgiani J.N."/>
            <person name="Orbach M.J."/>
            <person name="Kirkland T.N."/>
            <person name="Cole G.T."/>
            <person name="Henn M.R."/>
            <person name="Birren B.W."/>
            <person name="Taylor J.W."/>
        </authorList>
    </citation>
    <scope>NUCLEOTIDE SEQUENCE [LARGE SCALE GENOMIC DNA]</scope>
    <source>
        <strain evidence="4">RS</strain>
    </source>
</reference>
<dbReference type="Proteomes" id="UP000001261">
    <property type="component" value="Unassembled WGS sequence"/>
</dbReference>
<keyword evidence="1 2" id="KW-0732">Signal</keyword>
<accession>A0A0E1RVX6</accession>
<protein>
    <recommendedName>
        <fullName evidence="5">Peptidase S9 prolyl oligopeptidase catalytic domain-containing protein</fullName>
    </recommendedName>
</protein>
<dbReference type="GeneID" id="4561647"/>
<feature type="chain" id="PRO_5002385582" description="Peptidase S9 prolyl oligopeptidase catalytic domain-containing protein" evidence="2">
    <location>
        <begin position="19"/>
        <end position="900"/>
    </location>
</feature>
<keyword evidence="4" id="KW-1185">Reference proteome</keyword>
<dbReference type="SUPFAM" id="SSF53474">
    <property type="entry name" value="alpha/beta-Hydrolases"/>
    <property type="match status" value="1"/>
</dbReference>
<dbReference type="OMA" id="HAREQHF"/>
<dbReference type="InParanoid" id="A0A0E1RVX6"/>
<dbReference type="PANTHER" id="PTHR43037">
    <property type="entry name" value="UNNAMED PRODUCT-RELATED"/>
    <property type="match status" value="1"/>
</dbReference>
<dbReference type="PANTHER" id="PTHR43037:SF4">
    <property type="entry name" value="PEPTIDASE S9 PROLYL OLIGOPEPTIDASE CATALYTIC DOMAIN-CONTAINING PROTEIN"/>
    <property type="match status" value="1"/>
</dbReference>
<dbReference type="KEGG" id="cim:CIMG_06322"/>
<evidence type="ECO:0000313" key="4">
    <source>
        <dbReference type="Proteomes" id="UP000001261"/>
    </source>
</evidence>
<sequence>MIGVSLLSILLLVSLSYCLQPPVQLATQALSVQRDQWQMANVSVSQSWHVLGPFGIGTREAVWGADPLEAHGGFRAMKYDPDAVFPSALGEGGVCRWTTVLASEPAAADGSARAVLRFGFSDINWSFLRSVYGWSALQYQAWARGNVTVLGNAPVALAVYSDGILELRIDGDLYFGGDFYAFRRAPLILDLDPGVHTIELRLFYDIRALGGSDDPQIIAAVEFKPIPEQVNVDPANILVSDVVDGKLASPYAAVNIQNGMKEAAEITWIRPVGENQTHPSLTLLNGPFTVASHQSRPLAFKIKFPGRIPAQITFEIGYETGPDRRQRVTAVTINFEHLPISEPQKFTFLHPSGIVSYAILRPPVTSSCHAGEKKDFPVILGLHGSGVEADSDVGRHMLDGVHGLCAWILLPTGVTSWSGDDWHTWGFADVQAAVAAIPNWIRVMGWDGPGVMLDQWVVVGHSNGGQGSWYLLSHQPDKVLAAAPVSGYISIENYVPFSMWRNADASLAAILESSRRNFKHELLTENFAGIPILQQHGAKDDNVPAYHSRLMHQLTWEDGWMSNYHELAEAGHYFEGILTTDPLVEFYRRHTRVSRNESAERFSTIIPSSPDMGSRGGLLVDQLWSPDRYGRLDVARNQSQDFWRLETSNVRRFHIVPQGLQRLHPPKILVDGTELPFVPSGNENNITWYIQDSSGQWELTRDGGWRNLSERYGRQIGTMDAILRTKGHLAIRSHTSESDNVALQISRNLLQYFAADCELVTSVSERSRSRRTSNSGNLISVVLGSQLDQSDLDTFPISALDTRLRLRRPDGRRYVEYNFEPGLGAIFLRPLDDERVELVVWGADLDGLRQAARLVPTLTGVGQPDFVVFSTRSPWKGVGGVYAAGFFDYSWQISPGSYLL</sequence>
<dbReference type="RefSeq" id="XP_001242426.2">
    <property type="nucleotide sequence ID" value="XM_001242425.2"/>
</dbReference>
<dbReference type="OrthoDB" id="449091at2759"/>
<dbReference type="EMBL" id="GG704912">
    <property type="protein sequence ID" value="EAS30843.2"/>
    <property type="molecule type" value="Genomic_DNA"/>
</dbReference>
<dbReference type="InterPro" id="IPR029058">
    <property type="entry name" value="AB_hydrolase_fold"/>
</dbReference>
<name>A0A0E1RVX6_COCIM</name>
<dbReference type="VEuPathDB" id="FungiDB:CIMG_06322"/>
<organism evidence="3 4">
    <name type="scientific">Coccidioides immitis (strain RS)</name>
    <name type="common">Valley fever fungus</name>
    <dbReference type="NCBI Taxonomy" id="246410"/>
    <lineage>
        <taxon>Eukaryota</taxon>
        <taxon>Fungi</taxon>
        <taxon>Dikarya</taxon>
        <taxon>Ascomycota</taxon>
        <taxon>Pezizomycotina</taxon>
        <taxon>Eurotiomycetes</taxon>
        <taxon>Eurotiomycetidae</taxon>
        <taxon>Onygenales</taxon>
        <taxon>Onygenaceae</taxon>
        <taxon>Coccidioides</taxon>
    </lineage>
</organism>